<dbReference type="InterPro" id="IPR002110">
    <property type="entry name" value="Ankyrin_rpt"/>
</dbReference>
<dbReference type="PRINTS" id="PR01415">
    <property type="entry name" value="ANKYRIN"/>
</dbReference>
<dbReference type="SMART" id="SM00248">
    <property type="entry name" value="ANK"/>
    <property type="match status" value="3"/>
</dbReference>
<evidence type="ECO:0000313" key="4">
    <source>
        <dbReference type="EMBL" id="USP74081.1"/>
    </source>
</evidence>
<accession>A0A9Q8Z0Z4</accession>
<keyword evidence="5" id="KW-1185">Reference proteome</keyword>
<dbReference type="PROSITE" id="PS50088">
    <property type="entry name" value="ANK_REPEAT"/>
    <property type="match status" value="2"/>
</dbReference>
<dbReference type="VEuPathDB" id="FungiDB:yc1106_01355"/>
<dbReference type="OrthoDB" id="4772757at2759"/>
<gene>
    <name evidence="4" type="ORF">yc1106_01355</name>
</gene>
<sequence length="107" mass="11041">MAKKRRRGNSCEDKKPLFLAAKNGQRKLVKLLVDNGADVNAQSGPYGNALPAASEGGHEQVVKMLLDAGADVNAQGGFYGNALSAASGIGHEQVAKILLDAGAHSQS</sequence>
<reference evidence="4" key="1">
    <citation type="submission" date="2021-12" db="EMBL/GenBank/DDBJ databases">
        <title>Curvularia clavata genome.</title>
        <authorList>
            <person name="Cao Y."/>
        </authorList>
    </citation>
    <scope>NUCLEOTIDE SEQUENCE</scope>
    <source>
        <strain evidence="4">Yc1106</strain>
    </source>
</reference>
<evidence type="ECO:0000256" key="2">
    <source>
        <dbReference type="ARBA" id="ARBA00023043"/>
    </source>
</evidence>
<dbReference type="AlphaFoldDB" id="A0A9Q8Z0Z4"/>
<feature type="repeat" description="ANK" evidence="3">
    <location>
        <begin position="48"/>
        <end position="77"/>
    </location>
</feature>
<evidence type="ECO:0000313" key="5">
    <source>
        <dbReference type="Proteomes" id="UP001056012"/>
    </source>
</evidence>
<dbReference type="InterPro" id="IPR036770">
    <property type="entry name" value="Ankyrin_rpt-contain_sf"/>
</dbReference>
<keyword evidence="2 3" id="KW-0040">ANK repeat</keyword>
<dbReference type="Gene3D" id="1.25.40.20">
    <property type="entry name" value="Ankyrin repeat-containing domain"/>
    <property type="match status" value="1"/>
</dbReference>
<protein>
    <submittedName>
        <fullName evidence="4">Arp, Ankyrin repeat protein</fullName>
    </submittedName>
</protein>
<dbReference type="Pfam" id="PF12796">
    <property type="entry name" value="Ank_2"/>
    <property type="match status" value="1"/>
</dbReference>
<dbReference type="PROSITE" id="PS50297">
    <property type="entry name" value="ANK_REP_REGION"/>
    <property type="match status" value="2"/>
</dbReference>
<keyword evidence="1" id="KW-0677">Repeat</keyword>
<name>A0A9Q8Z0Z4_CURCL</name>
<dbReference type="PANTHER" id="PTHR24198">
    <property type="entry name" value="ANKYRIN REPEAT AND PROTEIN KINASE DOMAIN-CONTAINING PROTEIN"/>
    <property type="match status" value="1"/>
</dbReference>
<feature type="repeat" description="ANK" evidence="3">
    <location>
        <begin position="12"/>
        <end position="44"/>
    </location>
</feature>
<evidence type="ECO:0000256" key="1">
    <source>
        <dbReference type="ARBA" id="ARBA00022737"/>
    </source>
</evidence>
<dbReference type="PANTHER" id="PTHR24198:SF165">
    <property type="entry name" value="ANKYRIN REPEAT-CONTAINING PROTEIN-RELATED"/>
    <property type="match status" value="1"/>
</dbReference>
<organism evidence="4 5">
    <name type="scientific">Curvularia clavata</name>
    <dbReference type="NCBI Taxonomy" id="95742"/>
    <lineage>
        <taxon>Eukaryota</taxon>
        <taxon>Fungi</taxon>
        <taxon>Dikarya</taxon>
        <taxon>Ascomycota</taxon>
        <taxon>Pezizomycotina</taxon>
        <taxon>Dothideomycetes</taxon>
        <taxon>Pleosporomycetidae</taxon>
        <taxon>Pleosporales</taxon>
        <taxon>Pleosporineae</taxon>
        <taxon>Pleosporaceae</taxon>
        <taxon>Curvularia</taxon>
    </lineage>
</organism>
<evidence type="ECO:0000256" key="3">
    <source>
        <dbReference type="PROSITE-ProRule" id="PRU00023"/>
    </source>
</evidence>
<dbReference type="EMBL" id="CP089274">
    <property type="protein sequence ID" value="USP74081.1"/>
    <property type="molecule type" value="Genomic_DNA"/>
</dbReference>
<dbReference type="Proteomes" id="UP001056012">
    <property type="component" value="Chromosome 1"/>
</dbReference>
<proteinExistence type="predicted"/>
<dbReference type="SUPFAM" id="SSF48403">
    <property type="entry name" value="Ankyrin repeat"/>
    <property type="match status" value="1"/>
</dbReference>